<organism evidence="8 9">
    <name type="scientific">Vagococcus fessus</name>
    <dbReference type="NCBI Taxonomy" id="120370"/>
    <lineage>
        <taxon>Bacteria</taxon>
        <taxon>Bacillati</taxon>
        <taxon>Bacillota</taxon>
        <taxon>Bacilli</taxon>
        <taxon>Lactobacillales</taxon>
        <taxon>Enterococcaceae</taxon>
        <taxon>Vagococcus</taxon>
    </lineage>
</organism>
<evidence type="ECO:0000313" key="8">
    <source>
        <dbReference type="EMBL" id="RSU02449.1"/>
    </source>
</evidence>
<sequence>MQIIKNYKSSFILIGGMIVGSIIGAFMGPKAVMFTPIANLFLNLLYCCIVPMIFTSLVSAIANMQSTKKLGKILGTMLFLFIATGIIAALYMLVVCLIFDPSQGAAIKMTETIDSGKANTDFLGMMTVSDFNLLWSRENLMALIVFTIIFGIATSSLGEKARPVIDFFDSLSHVIIKIVGYVMYLAPIGLGAFFAALIGEQGGQIAGPLSRTIIIFIVAALVYYFVSNTLFAFIGAGKEGVRLFWKNALPPTLTSLGTCSSAATIPSNLIAGKEIGISDEVNNLVIPMGANLHKDGAVLIQILKIVFMANVFGVNLLEPKNFLTAITISVLASCVMGAIPAGGYTGEIFIISAFGFPEVSIPLMVLIGTITDAPATAINCTGDIGVGMIINRIVEGKDWLKKSQEAKKIESTDESLTTNDTVELVR</sequence>
<dbReference type="OrthoDB" id="9768885at2"/>
<feature type="transmembrane region" description="Helical" evidence="7">
    <location>
        <begin position="140"/>
        <end position="158"/>
    </location>
</feature>
<keyword evidence="6 7" id="KW-0472">Membrane</keyword>
<evidence type="ECO:0000256" key="1">
    <source>
        <dbReference type="ARBA" id="ARBA00004651"/>
    </source>
</evidence>
<proteinExistence type="predicted"/>
<name>A0A430A6E8_9ENTE</name>
<dbReference type="SUPFAM" id="SSF118215">
    <property type="entry name" value="Proton glutamate symport protein"/>
    <property type="match status" value="1"/>
</dbReference>
<evidence type="ECO:0000256" key="5">
    <source>
        <dbReference type="ARBA" id="ARBA00022989"/>
    </source>
</evidence>
<accession>A0A430A6E8</accession>
<feature type="transmembrane region" description="Helical" evidence="7">
    <location>
        <begin position="296"/>
        <end position="316"/>
    </location>
</feature>
<protein>
    <submittedName>
        <fullName evidence="8">Dicarboxylate/amino acid:cation symporter</fullName>
    </submittedName>
</protein>
<feature type="transmembrane region" description="Helical" evidence="7">
    <location>
        <begin position="40"/>
        <end position="61"/>
    </location>
</feature>
<evidence type="ECO:0000256" key="3">
    <source>
        <dbReference type="ARBA" id="ARBA00022475"/>
    </source>
</evidence>
<dbReference type="Gene3D" id="1.10.3860.10">
    <property type="entry name" value="Sodium:dicarboxylate symporter"/>
    <property type="match status" value="1"/>
</dbReference>
<dbReference type="GO" id="GO:0006835">
    <property type="term" value="P:dicarboxylic acid transport"/>
    <property type="evidence" value="ECO:0007669"/>
    <property type="project" value="TreeGrafter"/>
</dbReference>
<feature type="transmembrane region" description="Helical" evidence="7">
    <location>
        <begin position="348"/>
        <end position="370"/>
    </location>
</feature>
<evidence type="ECO:0000256" key="2">
    <source>
        <dbReference type="ARBA" id="ARBA00022448"/>
    </source>
</evidence>
<dbReference type="GO" id="GO:0005886">
    <property type="term" value="C:plasma membrane"/>
    <property type="evidence" value="ECO:0007669"/>
    <property type="project" value="UniProtKB-SubCell"/>
</dbReference>
<feature type="transmembrane region" description="Helical" evidence="7">
    <location>
        <begin position="73"/>
        <end position="94"/>
    </location>
</feature>
<evidence type="ECO:0000313" key="9">
    <source>
        <dbReference type="Proteomes" id="UP000287101"/>
    </source>
</evidence>
<dbReference type="Pfam" id="PF00375">
    <property type="entry name" value="SDF"/>
    <property type="match status" value="1"/>
</dbReference>
<dbReference type="InterPro" id="IPR001991">
    <property type="entry name" value="Na-dicarboxylate_symporter"/>
</dbReference>
<dbReference type="RefSeq" id="WP_126832113.1">
    <property type="nucleotide sequence ID" value="NZ_CBCRYB010000009.1"/>
</dbReference>
<comment type="subcellular location">
    <subcellularLocation>
        <location evidence="1">Cell membrane</location>
        <topology evidence="1">Multi-pass membrane protein</topology>
    </subcellularLocation>
</comment>
<feature type="transmembrane region" description="Helical" evidence="7">
    <location>
        <begin position="12"/>
        <end position="28"/>
    </location>
</feature>
<evidence type="ECO:0000256" key="4">
    <source>
        <dbReference type="ARBA" id="ARBA00022692"/>
    </source>
</evidence>
<keyword evidence="9" id="KW-1185">Reference proteome</keyword>
<keyword evidence="4 7" id="KW-0812">Transmembrane</keyword>
<keyword evidence="3" id="KW-1003">Cell membrane</keyword>
<keyword evidence="5 7" id="KW-1133">Transmembrane helix</keyword>
<dbReference type="PANTHER" id="PTHR42865:SF7">
    <property type="entry name" value="PROTON_GLUTAMATE-ASPARTATE SYMPORTER"/>
    <property type="match status" value="1"/>
</dbReference>
<comment type="caution">
    <text evidence="8">The sequence shown here is derived from an EMBL/GenBank/DDBJ whole genome shotgun (WGS) entry which is preliminary data.</text>
</comment>
<dbReference type="Proteomes" id="UP000287101">
    <property type="component" value="Unassembled WGS sequence"/>
</dbReference>
<keyword evidence="2" id="KW-0813">Transport</keyword>
<feature type="transmembrane region" description="Helical" evidence="7">
    <location>
        <begin position="178"/>
        <end position="198"/>
    </location>
</feature>
<evidence type="ECO:0000256" key="6">
    <source>
        <dbReference type="ARBA" id="ARBA00023136"/>
    </source>
</evidence>
<dbReference type="PANTHER" id="PTHR42865">
    <property type="entry name" value="PROTON/GLUTAMATE-ASPARTATE SYMPORTER"/>
    <property type="match status" value="1"/>
</dbReference>
<dbReference type="EMBL" id="NGJY01000003">
    <property type="protein sequence ID" value="RSU02449.1"/>
    <property type="molecule type" value="Genomic_DNA"/>
</dbReference>
<feature type="transmembrane region" description="Helical" evidence="7">
    <location>
        <begin position="213"/>
        <end position="236"/>
    </location>
</feature>
<dbReference type="InterPro" id="IPR036458">
    <property type="entry name" value="Na:dicarbo_symporter_sf"/>
</dbReference>
<feature type="transmembrane region" description="Helical" evidence="7">
    <location>
        <begin position="322"/>
        <end position="341"/>
    </location>
</feature>
<dbReference type="GO" id="GO:0015293">
    <property type="term" value="F:symporter activity"/>
    <property type="evidence" value="ECO:0007669"/>
    <property type="project" value="UniProtKB-KW"/>
</dbReference>
<dbReference type="AlphaFoldDB" id="A0A430A6E8"/>
<gene>
    <name evidence="8" type="ORF">CBF31_08755</name>
</gene>
<dbReference type="PRINTS" id="PR00173">
    <property type="entry name" value="EDTRNSPORT"/>
</dbReference>
<evidence type="ECO:0000256" key="7">
    <source>
        <dbReference type="SAM" id="Phobius"/>
    </source>
</evidence>
<reference evidence="8 9" key="1">
    <citation type="submission" date="2017-05" db="EMBL/GenBank/DDBJ databases">
        <title>Vagococcus spp. assemblies.</title>
        <authorList>
            <person name="Gulvik C.A."/>
        </authorList>
    </citation>
    <scope>NUCLEOTIDE SEQUENCE [LARGE SCALE GENOMIC DNA]</scope>
    <source>
        <strain evidence="8 9">CCUG 41755</strain>
    </source>
</reference>